<dbReference type="SUPFAM" id="SSF48452">
    <property type="entry name" value="TPR-like"/>
    <property type="match status" value="2"/>
</dbReference>
<gene>
    <name evidence="5" type="ORF">GCM10023091_25770</name>
</gene>
<dbReference type="PANTHER" id="PTHR44227">
    <property type="match status" value="1"/>
</dbReference>
<name>A0ABP8M1I0_9BACT</name>
<feature type="compositionally biased region" description="Basic residues" evidence="4">
    <location>
        <begin position="718"/>
        <end position="735"/>
    </location>
</feature>
<dbReference type="InterPro" id="IPR013105">
    <property type="entry name" value="TPR_2"/>
</dbReference>
<evidence type="ECO:0008006" key="7">
    <source>
        <dbReference type="Google" id="ProtNLM"/>
    </source>
</evidence>
<sequence length="743" mass="83414">MRHPGFFSACFVFLFSGIVSAQSFRKCEELLAEAQQGLNQAFEQNDLSKLKSRAYLRKLHKLRKAYSAYHRAYFDEGDSVAKANNEAVLLFLGRQYGKAFHQLSMVRDPVPLLEYHKGLSLLGQGDYRRAAGLLQKSAQENASLNALVALGKLPEPADGLALARRYGGSQAKGAYNAAILLERAGEKEKARTYLDRAAGQSESAWYRIRRADLLMELGLTAQAAADFEAFGRKMPGGTVRMANAYMVLGQYEQAKALFDAYLKSGDQHYRAEASLGIANSMYSLGEYETARNYYERAATHTSTRIGGICGLGNIALVENRYAQARKLWELVLSRDSTNRSALRGRAISLYGVGDYDGALRGFEALVGEADMPAAIRADLLVCRGYSYYNTGQPEKAARDFQQAIKIDPSWFEAHAGLGMIAIDRRKYPEAGKHLLAALAYEKKNDRLWTNYGNLLMHFDMYDKAFSVFKTASELNPNSLNAQNGRGITLLERDLLPESKALFDSLVKTNPGKSFLLNNRGIVSAYLGNRASQREEAAVANKSYTRAQNDFEAAMASAPEKKFYNVNKGNVLRYWQQYEDARDSYQSYQDKSALNNTAVLLAGLERLKDAKYYMGVALQIDSTHRAFQYNMNLLANGRSKETAKFVASARDDGPYSEISLKYSLDGYVTIYLYDYLYERILFKGRHQAELPRVAFTDDYLIPEFDFSFLPYSPKEKQTNVKKRSVRMPRTKGKRSRSGTQCPVF</sequence>
<dbReference type="PANTHER" id="PTHR44227:SF3">
    <property type="entry name" value="PROTEIN O-MANNOSYL-TRANSFERASE TMTC4"/>
    <property type="match status" value="1"/>
</dbReference>
<evidence type="ECO:0000256" key="4">
    <source>
        <dbReference type="SAM" id="MobiDB-lite"/>
    </source>
</evidence>
<feature type="region of interest" description="Disordered" evidence="4">
    <location>
        <begin position="716"/>
        <end position="743"/>
    </location>
</feature>
<dbReference type="Pfam" id="PF07719">
    <property type="entry name" value="TPR_2"/>
    <property type="match status" value="1"/>
</dbReference>
<evidence type="ECO:0000256" key="2">
    <source>
        <dbReference type="ARBA" id="ARBA00022803"/>
    </source>
</evidence>
<dbReference type="Gene3D" id="1.25.40.10">
    <property type="entry name" value="Tetratricopeptide repeat domain"/>
    <property type="match status" value="4"/>
</dbReference>
<keyword evidence="1" id="KW-0677">Repeat</keyword>
<keyword evidence="6" id="KW-1185">Reference proteome</keyword>
<keyword evidence="2 3" id="KW-0802">TPR repeat</keyword>
<dbReference type="Proteomes" id="UP001501508">
    <property type="component" value="Unassembled WGS sequence"/>
</dbReference>
<evidence type="ECO:0000313" key="6">
    <source>
        <dbReference type="Proteomes" id="UP001501508"/>
    </source>
</evidence>
<dbReference type="InterPro" id="IPR011990">
    <property type="entry name" value="TPR-like_helical_dom_sf"/>
</dbReference>
<evidence type="ECO:0000256" key="1">
    <source>
        <dbReference type="ARBA" id="ARBA00022737"/>
    </source>
</evidence>
<proteinExistence type="predicted"/>
<protein>
    <recommendedName>
        <fullName evidence="7">Tetratricopeptide repeat protein</fullName>
    </recommendedName>
</protein>
<dbReference type="InterPro" id="IPR052346">
    <property type="entry name" value="O-mannosyl-transferase_TMTC"/>
</dbReference>
<dbReference type="SUPFAM" id="SSF48439">
    <property type="entry name" value="Protein prenylyltransferase"/>
    <property type="match status" value="1"/>
</dbReference>
<organism evidence="5 6">
    <name type="scientific">Ravibacter arvi</name>
    <dbReference type="NCBI Taxonomy" id="2051041"/>
    <lineage>
        <taxon>Bacteria</taxon>
        <taxon>Pseudomonadati</taxon>
        <taxon>Bacteroidota</taxon>
        <taxon>Cytophagia</taxon>
        <taxon>Cytophagales</taxon>
        <taxon>Spirosomataceae</taxon>
        <taxon>Ravibacter</taxon>
    </lineage>
</organism>
<accession>A0ABP8M1I0</accession>
<evidence type="ECO:0000313" key="5">
    <source>
        <dbReference type="EMBL" id="GAA4441098.1"/>
    </source>
</evidence>
<dbReference type="Pfam" id="PF13181">
    <property type="entry name" value="TPR_8"/>
    <property type="match status" value="1"/>
</dbReference>
<comment type="caution">
    <text evidence="5">The sequence shown here is derived from an EMBL/GenBank/DDBJ whole genome shotgun (WGS) entry which is preliminary data.</text>
</comment>
<dbReference type="EMBL" id="BAABEY010000025">
    <property type="protein sequence ID" value="GAA4441098.1"/>
    <property type="molecule type" value="Genomic_DNA"/>
</dbReference>
<dbReference type="SMART" id="SM00028">
    <property type="entry name" value="TPR"/>
    <property type="match status" value="8"/>
</dbReference>
<dbReference type="RefSeq" id="WP_345029765.1">
    <property type="nucleotide sequence ID" value="NZ_BAABEY010000025.1"/>
</dbReference>
<dbReference type="Pfam" id="PF13432">
    <property type="entry name" value="TPR_16"/>
    <property type="match status" value="2"/>
</dbReference>
<feature type="repeat" description="TPR" evidence="3">
    <location>
        <begin position="445"/>
        <end position="478"/>
    </location>
</feature>
<reference evidence="6" key="1">
    <citation type="journal article" date="2019" name="Int. J. Syst. Evol. Microbiol.">
        <title>The Global Catalogue of Microorganisms (GCM) 10K type strain sequencing project: providing services to taxonomists for standard genome sequencing and annotation.</title>
        <authorList>
            <consortium name="The Broad Institute Genomics Platform"/>
            <consortium name="The Broad Institute Genome Sequencing Center for Infectious Disease"/>
            <person name="Wu L."/>
            <person name="Ma J."/>
        </authorList>
    </citation>
    <scope>NUCLEOTIDE SEQUENCE [LARGE SCALE GENOMIC DNA]</scope>
    <source>
        <strain evidence="6">JCM 31920</strain>
    </source>
</reference>
<feature type="repeat" description="TPR" evidence="3">
    <location>
        <begin position="377"/>
        <end position="410"/>
    </location>
</feature>
<dbReference type="InterPro" id="IPR019734">
    <property type="entry name" value="TPR_rpt"/>
</dbReference>
<evidence type="ECO:0000256" key="3">
    <source>
        <dbReference type="PROSITE-ProRule" id="PRU00339"/>
    </source>
</evidence>
<dbReference type="PROSITE" id="PS50005">
    <property type="entry name" value="TPR"/>
    <property type="match status" value="2"/>
</dbReference>